<protein>
    <submittedName>
        <fullName evidence="1">Class I SAM-dependent methyltransferase</fullName>
    </submittedName>
</protein>
<dbReference type="OrthoDB" id="823440at2"/>
<dbReference type="Proteomes" id="UP000308760">
    <property type="component" value="Unassembled WGS sequence"/>
</dbReference>
<name>A0A4S8Q3L0_9ACTN</name>
<dbReference type="SUPFAM" id="SSF53335">
    <property type="entry name" value="S-adenosyl-L-methionine-dependent methyltransferases"/>
    <property type="match status" value="1"/>
</dbReference>
<dbReference type="Pfam" id="PF13578">
    <property type="entry name" value="Methyltransf_24"/>
    <property type="match status" value="1"/>
</dbReference>
<dbReference type="Gene3D" id="3.40.50.150">
    <property type="entry name" value="Vaccinia Virus protein VP39"/>
    <property type="match status" value="1"/>
</dbReference>
<comment type="caution">
    <text evidence="1">The sequence shown here is derived from an EMBL/GenBank/DDBJ whole genome shotgun (WGS) entry which is preliminary data.</text>
</comment>
<dbReference type="InterPro" id="IPR029063">
    <property type="entry name" value="SAM-dependent_MTases_sf"/>
</dbReference>
<organism evidence="1 2">
    <name type="scientific">Glycomyces buryatensis</name>
    <dbReference type="NCBI Taxonomy" id="2570927"/>
    <lineage>
        <taxon>Bacteria</taxon>
        <taxon>Bacillati</taxon>
        <taxon>Actinomycetota</taxon>
        <taxon>Actinomycetes</taxon>
        <taxon>Glycomycetales</taxon>
        <taxon>Glycomycetaceae</taxon>
        <taxon>Glycomyces</taxon>
    </lineage>
</organism>
<reference evidence="1 2" key="2">
    <citation type="submission" date="2019-05" db="EMBL/GenBank/DDBJ databases">
        <title>Glycomyces buryatensis sp. nov.</title>
        <authorList>
            <person name="Nikitina E."/>
        </authorList>
    </citation>
    <scope>NUCLEOTIDE SEQUENCE [LARGE SCALE GENOMIC DNA]</scope>
    <source>
        <strain evidence="1 2">18</strain>
    </source>
</reference>
<dbReference type="AlphaFoldDB" id="A0A4S8Q3L0"/>
<dbReference type="RefSeq" id="WP_136536333.1">
    <property type="nucleotide sequence ID" value="NZ_STGY01000068.1"/>
</dbReference>
<sequence>MRPSDRMLLIELAEQVKAMNEGIREIRDQQHATDKRLKAIEHGLERTRKVVRGHSRTAYAQIEDLLALYRELDPGEALPRMRGWAAGPELLRFLCDEVATRERRQVVECGSGTTTVVLAYAMRARGVGAVTALEHDPHYAAETRWELAERNLEMWAEVVDAPLTDVDIAGEPWRWYDLSGLDVNAVDLLLVDGPPGATGPQARYPALPLLAERLVGDATVVMDDANRSDERAIVERWTNEFEGFTVQSLPHERGTAVLRRKA</sequence>
<dbReference type="EMBL" id="STGY01000068">
    <property type="protein sequence ID" value="THV37741.1"/>
    <property type="molecule type" value="Genomic_DNA"/>
</dbReference>
<dbReference type="GO" id="GO:0008168">
    <property type="term" value="F:methyltransferase activity"/>
    <property type="evidence" value="ECO:0007669"/>
    <property type="project" value="UniProtKB-KW"/>
</dbReference>
<proteinExistence type="predicted"/>
<evidence type="ECO:0000313" key="1">
    <source>
        <dbReference type="EMBL" id="THV37741.1"/>
    </source>
</evidence>
<keyword evidence="1" id="KW-0808">Transferase</keyword>
<gene>
    <name evidence="1" type="ORF">FAB82_20060</name>
</gene>
<dbReference type="GO" id="GO:0032259">
    <property type="term" value="P:methylation"/>
    <property type="evidence" value="ECO:0007669"/>
    <property type="project" value="UniProtKB-KW"/>
</dbReference>
<evidence type="ECO:0000313" key="2">
    <source>
        <dbReference type="Proteomes" id="UP000308760"/>
    </source>
</evidence>
<accession>A0A4S8Q3L0</accession>
<reference evidence="2" key="1">
    <citation type="submission" date="2019-04" db="EMBL/GenBank/DDBJ databases">
        <title>Nocardioides xinjiangensis sp. nov.</title>
        <authorList>
            <person name="Liu S."/>
        </authorList>
    </citation>
    <scope>NUCLEOTIDE SEQUENCE [LARGE SCALE GENOMIC DNA]</scope>
    <source>
        <strain evidence="2">18</strain>
    </source>
</reference>
<keyword evidence="1" id="KW-0489">Methyltransferase</keyword>
<keyword evidence="2" id="KW-1185">Reference proteome</keyword>